<dbReference type="Pfam" id="PF08486">
    <property type="entry name" value="SpoIID"/>
    <property type="match status" value="1"/>
</dbReference>
<organism evidence="3 4">
    <name type="scientific">Candidatus Schekmanbacteria bacterium RIFCSPLOWO2_12_FULL_38_15</name>
    <dbReference type="NCBI Taxonomy" id="1817883"/>
    <lineage>
        <taxon>Bacteria</taxon>
        <taxon>Candidatus Schekmaniibacteriota</taxon>
    </lineage>
</organism>
<dbReference type="InterPro" id="IPR051922">
    <property type="entry name" value="Bact_Sporulation_Assoc"/>
</dbReference>
<dbReference type="Proteomes" id="UP000178082">
    <property type="component" value="Unassembled WGS sequence"/>
</dbReference>
<comment type="caution">
    <text evidence="3">The sequence shown here is derived from an EMBL/GenBank/DDBJ whole genome shotgun (WGS) entry which is preliminary data.</text>
</comment>
<dbReference type="InterPro" id="IPR013693">
    <property type="entry name" value="SpoIID/LytB_N"/>
</dbReference>
<proteinExistence type="predicted"/>
<dbReference type="EMBL" id="MGDI01000025">
    <property type="protein sequence ID" value="OGL53360.1"/>
    <property type="molecule type" value="Genomic_DNA"/>
</dbReference>
<dbReference type="InterPro" id="IPR011990">
    <property type="entry name" value="TPR-like_helical_dom_sf"/>
</dbReference>
<sequence>MKKPAKSIILIIFLVIPSLNSFSDNNTKIDFRIDRARELLAKNDFIGASILAKEVIDTSDKKPDIALAHKIKGDIYGDFFEYYEKAIEEYNKALFLSVDKNNSGEIYLKLGKAFFEMRDYTKSQDKLKYFLMNYPDAEQRETAELILRQCEDYIMEISLGKQSLEWRKNYSNEEIRVVFKRGKSFRIGSKEGIKIFYFSGINNCIPKRETEISVSKNGIVVDSKDSPFQQITIEPENRHLITIDGKHLRGKITALKDNDELLIINRLNIEEYLYGVLPKEVSPNWNIEALKAQAIASRTYALFRAKLSRNKPFDLDATKFSQVYGGFDKENKTSNNAVDLTKGKVITYKGKLILAYFHSNSGGFLEDSENVWGIDLPYLDENKDEFSIDFPDYKWSYSIKLIELEKLLNDNGIKVSKIFEIVPVKKSRYGRIVKVSISHQGGKLELNGNTFRLKIGPYNMKSTLCEIRKKGNLVEFSGRGFGHGVGMSQWGAYSMAKKGYSCKDILAFYYKETEIR</sequence>
<reference evidence="3 4" key="1">
    <citation type="journal article" date="2016" name="Nat. Commun.">
        <title>Thousands of microbial genomes shed light on interconnected biogeochemical processes in an aquifer system.</title>
        <authorList>
            <person name="Anantharaman K."/>
            <person name="Brown C.T."/>
            <person name="Hug L.A."/>
            <person name="Sharon I."/>
            <person name="Castelle C.J."/>
            <person name="Probst A.J."/>
            <person name="Thomas B.C."/>
            <person name="Singh A."/>
            <person name="Wilkins M.J."/>
            <person name="Karaoz U."/>
            <person name="Brodie E.L."/>
            <person name="Williams K.H."/>
            <person name="Hubbard S.S."/>
            <person name="Banfield J.F."/>
        </authorList>
    </citation>
    <scope>NUCLEOTIDE SEQUENCE [LARGE SCALE GENOMIC DNA]</scope>
</reference>
<dbReference type="InterPro" id="IPR013486">
    <property type="entry name" value="SpoIID/LytB"/>
</dbReference>
<evidence type="ECO:0000313" key="4">
    <source>
        <dbReference type="Proteomes" id="UP000178082"/>
    </source>
</evidence>
<dbReference type="SUPFAM" id="SSF48452">
    <property type="entry name" value="TPR-like"/>
    <property type="match status" value="1"/>
</dbReference>
<dbReference type="Gene3D" id="1.25.40.10">
    <property type="entry name" value="Tetratricopeptide repeat domain"/>
    <property type="match status" value="1"/>
</dbReference>
<dbReference type="STRING" id="1817883.A3G31_07605"/>
<dbReference type="PANTHER" id="PTHR30032">
    <property type="entry name" value="N-ACETYLMURAMOYL-L-ALANINE AMIDASE-RELATED"/>
    <property type="match status" value="1"/>
</dbReference>
<name>A0A1F7SHT0_9BACT</name>
<gene>
    <name evidence="3" type="ORF">A3G31_07605</name>
</gene>
<dbReference type="GO" id="GO:0030288">
    <property type="term" value="C:outer membrane-bounded periplasmic space"/>
    <property type="evidence" value="ECO:0007669"/>
    <property type="project" value="TreeGrafter"/>
</dbReference>
<dbReference type="AlphaFoldDB" id="A0A1F7SHT0"/>
<evidence type="ECO:0000256" key="1">
    <source>
        <dbReference type="SAM" id="SignalP"/>
    </source>
</evidence>
<evidence type="ECO:0000313" key="3">
    <source>
        <dbReference type="EMBL" id="OGL53360.1"/>
    </source>
</evidence>
<evidence type="ECO:0000259" key="2">
    <source>
        <dbReference type="Pfam" id="PF08486"/>
    </source>
</evidence>
<feature type="domain" description="Sporulation stage II protein D amidase enhancer LytB N-terminal" evidence="2">
    <location>
        <begin position="258"/>
        <end position="348"/>
    </location>
</feature>
<dbReference type="GO" id="GO:0030435">
    <property type="term" value="P:sporulation resulting in formation of a cellular spore"/>
    <property type="evidence" value="ECO:0007669"/>
    <property type="project" value="InterPro"/>
</dbReference>
<feature type="chain" id="PRO_5009532371" description="Sporulation stage II protein D amidase enhancer LytB N-terminal domain-containing protein" evidence="1">
    <location>
        <begin position="24"/>
        <end position="516"/>
    </location>
</feature>
<feature type="signal peptide" evidence="1">
    <location>
        <begin position="1"/>
        <end position="23"/>
    </location>
</feature>
<keyword evidence="1" id="KW-0732">Signal</keyword>
<dbReference type="NCBIfam" id="TIGR02669">
    <property type="entry name" value="SpoIID_LytB"/>
    <property type="match status" value="1"/>
</dbReference>
<protein>
    <recommendedName>
        <fullName evidence="2">Sporulation stage II protein D amidase enhancer LytB N-terminal domain-containing protein</fullName>
    </recommendedName>
</protein>
<accession>A0A1F7SHT0</accession>
<dbReference type="PANTHER" id="PTHR30032:SF4">
    <property type="entry name" value="AMIDASE ENHANCER"/>
    <property type="match status" value="1"/>
</dbReference>